<evidence type="ECO:0000313" key="3">
    <source>
        <dbReference type="EnsemblMetazoa" id="GPAI029870-PA"/>
    </source>
</evidence>
<dbReference type="EnsemblMetazoa" id="GPAI029870-RA">
    <property type="protein sequence ID" value="GPAI029870-PA"/>
    <property type="gene ID" value="GPAI029870"/>
</dbReference>
<evidence type="ECO:0000313" key="4">
    <source>
        <dbReference type="Proteomes" id="UP000092445"/>
    </source>
</evidence>
<name>A0A1A9ZZL9_GLOPL</name>
<sequence length="219" mass="24973">MEQKSPIVVTPQQTTIKRLGLRGANSALRERSQTASATPGQKLGTFGSEKGHKKVSSSSLSTPSVDSNEVNKQAKSTNCRPHRLASNKHLKEKLSKKRLQFNRVDDMYTKDEADNLEPESYLFKTYNKSKAQNDNVEEYLSRLSKEEVLAQIDEMEKELQARREHTEKAKELKQAIETWQAGFRSALQDLQTKIDPKESREQLLSKLKLPAHMIKYAED</sequence>
<reference evidence="3" key="2">
    <citation type="submission" date="2020-05" db="UniProtKB">
        <authorList>
            <consortium name="EnsemblMetazoa"/>
        </authorList>
    </citation>
    <scope>IDENTIFICATION</scope>
    <source>
        <strain evidence="3">IAEA</strain>
    </source>
</reference>
<feature type="compositionally biased region" description="Low complexity" evidence="2">
    <location>
        <begin position="56"/>
        <end position="67"/>
    </location>
</feature>
<dbReference type="Proteomes" id="UP000092445">
    <property type="component" value="Unassembled WGS sequence"/>
</dbReference>
<proteinExistence type="predicted"/>
<reference evidence="4" key="1">
    <citation type="submission" date="2014-03" db="EMBL/GenBank/DDBJ databases">
        <authorList>
            <person name="Aksoy S."/>
            <person name="Warren W."/>
            <person name="Wilson R.K."/>
        </authorList>
    </citation>
    <scope>NUCLEOTIDE SEQUENCE [LARGE SCALE GENOMIC DNA]</scope>
    <source>
        <strain evidence="4">IAEA</strain>
    </source>
</reference>
<evidence type="ECO:0000256" key="1">
    <source>
        <dbReference type="SAM" id="Coils"/>
    </source>
</evidence>
<keyword evidence="4" id="KW-1185">Reference proteome</keyword>
<dbReference type="VEuPathDB" id="VectorBase:GPAI029870"/>
<evidence type="ECO:0000256" key="2">
    <source>
        <dbReference type="SAM" id="MobiDB-lite"/>
    </source>
</evidence>
<dbReference type="AlphaFoldDB" id="A0A1A9ZZL9"/>
<accession>A0A1A9ZZL9</accession>
<feature type="coiled-coil region" evidence="1">
    <location>
        <begin position="126"/>
        <end position="182"/>
    </location>
</feature>
<protein>
    <submittedName>
        <fullName evidence="3">Uncharacterized protein</fullName>
    </submittedName>
</protein>
<organism evidence="3 4">
    <name type="scientific">Glossina pallidipes</name>
    <name type="common">Tsetse fly</name>
    <dbReference type="NCBI Taxonomy" id="7398"/>
    <lineage>
        <taxon>Eukaryota</taxon>
        <taxon>Metazoa</taxon>
        <taxon>Ecdysozoa</taxon>
        <taxon>Arthropoda</taxon>
        <taxon>Hexapoda</taxon>
        <taxon>Insecta</taxon>
        <taxon>Pterygota</taxon>
        <taxon>Neoptera</taxon>
        <taxon>Endopterygota</taxon>
        <taxon>Diptera</taxon>
        <taxon>Brachycera</taxon>
        <taxon>Muscomorpha</taxon>
        <taxon>Hippoboscoidea</taxon>
        <taxon>Glossinidae</taxon>
        <taxon>Glossina</taxon>
    </lineage>
</organism>
<keyword evidence="1" id="KW-0175">Coiled coil</keyword>
<feature type="compositionally biased region" description="Polar residues" evidence="2">
    <location>
        <begin position="68"/>
        <end position="79"/>
    </location>
</feature>
<feature type="region of interest" description="Disordered" evidence="2">
    <location>
        <begin position="1"/>
        <end position="92"/>
    </location>
</feature>
<feature type="compositionally biased region" description="Basic residues" evidence="2">
    <location>
        <begin position="80"/>
        <end position="92"/>
    </location>
</feature>